<comment type="caution">
    <text evidence="2">The sequence shown here is derived from an EMBL/GenBank/DDBJ whole genome shotgun (WGS) entry which is preliminary data.</text>
</comment>
<feature type="transmembrane region" description="Helical" evidence="1">
    <location>
        <begin position="36"/>
        <end position="54"/>
    </location>
</feature>
<evidence type="ECO:0000313" key="3">
    <source>
        <dbReference type="Proteomes" id="UP001062027"/>
    </source>
</evidence>
<keyword evidence="1" id="KW-0472">Membrane</keyword>
<keyword evidence="1" id="KW-1133">Transmembrane helix</keyword>
<dbReference type="EMBL" id="JAMHKS010000062">
    <property type="protein sequence ID" value="MCU6676586.1"/>
    <property type="molecule type" value="Genomic_DNA"/>
</dbReference>
<reference evidence="2" key="1">
    <citation type="submission" date="2022-05" db="EMBL/GenBank/DDBJ databases">
        <title>Description of a novel species of Leclercia; Leclercia tamurae and the Proposal for a Novel Genus Silvania gen. nov. Containing Two Novel Species Silvania hatchlandensis sp. nov. and Silvania confinis sp. nov. Isolated from the Rhizosphere of Oak.</title>
        <authorList>
            <person name="Maddock D.W."/>
            <person name="Brady C.L."/>
            <person name="Denman S."/>
            <person name="Arnold D."/>
        </authorList>
    </citation>
    <scope>NUCLEOTIDE SEQUENCE</scope>
    <source>
        <strain evidence="2">H6S3</strain>
    </source>
</reference>
<dbReference type="RefSeq" id="WP_159514730.1">
    <property type="nucleotide sequence ID" value="NZ_JAMHKS010000062.1"/>
</dbReference>
<evidence type="ECO:0008006" key="4">
    <source>
        <dbReference type="Google" id="ProtNLM"/>
    </source>
</evidence>
<dbReference type="Proteomes" id="UP001062027">
    <property type="component" value="Unassembled WGS sequence"/>
</dbReference>
<organism evidence="2 3">
    <name type="scientific">Leclercia tamurae</name>
    <dbReference type="NCBI Taxonomy" id="2926467"/>
    <lineage>
        <taxon>Bacteria</taxon>
        <taxon>Pseudomonadati</taxon>
        <taxon>Pseudomonadota</taxon>
        <taxon>Gammaproteobacteria</taxon>
        <taxon>Enterobacterales</taxon>
        <taxon>Enterobacteriaceae</taxon>
        <taxon>Leclercia</taxon>
    </lineage>
</organism>
<accession>A0ABT2R6T8</accession>
<keyword evidence="3" id="KW-1185">Reference proteome</keyword>
<feature type="transmembrane region" description="Helical" evidence="1">
    <location>
        <begin position="60"/>
        <end position="78"/>
    </location>
</feature>
<name>A0ABT2R6T8_9ENTR</name>
<evidence type="ECO:0000256" key="1">
    <source>
        <dbReference type="SAM" id="Phobius"/>
    </source>
</evidence>
<sequence>MSNHTVQCPFCFKESPHGVKICTVCHAKVVYGECPVTVAILFGIAVMLLAYFAGSWTENFIVSVIVFFGSIFILKYQLKKVYADRILFIQRD</sequence>
<protein>
    <recommendedName>
        <fullName evidence="4">Transmembrane protein</fullName>
    </recommendedName>
</protein>
<gene>
    <name evidence="2" type="ORF">M8318_02740</name>
</gene>
<keyword evidence="1" id="KW-0812">Transmembrane</keyword>
<evidence type="ECO:0000313" key="2">
    <source>
        <dbReference type="EMBL" id="MCU6676586.1"/>
    </source>
</evidence>
<proteinExistence type="predicted"/>